<proteinExistence type="predicted"/>
<protein>
    <submittedName>
        <fullName evidence="3">Alpha/beta hydrolase</fullName>
    </submittedName>
</protein>
<dbReference type="GO" id="GO:0016787">
    <property type="term" value="F:hydrolase activity"/>
    <property type="evidence" value="ECO:0007669"/>
    <property type="project" value="UniProtKB-KW"/>
</dbReference>
<dbReference type="Gene3D" id="3.40.50.1820">
    <property type="entry name" value="alpha/beta hydrolase"/>
    <property type="match status" value="1"/>
</dbReference>
<reference evidence="3 4" key="1">
    <citation type="submission" date="2018-05" db="EMBL/GenBank/DDBJ databases">
        <title>Complete genome sequence of Gordonia terrae NRRL B-16283.</title>
        <authorList>
            <person name="Garlena R.A."/>
            <person name="Russell D.A."/>
            <person name="Hatfull G.F."/>
        </authorList>
    </citation>
    <scope>NUCLEOTIDE SEQUENCE [LARGE SCALE GENOMIC DNA]</scope>
    <source>
        <strain evidence="3 4">NRRL B-16283</strain>
    </source>
</reference>
<dbReference type="PANTHER" id="PTHR48081:SF8">
    <property type="entry name" value="ALPHA_BETA HYDROLASE FOLD-3 DOMAIN-CONTAINING PROTEIN-RELATED"/>
    <property type="match status" value="1"/>
</dbReference>
<dbReference type="GeneID" id="32687100"/>
<gene>
    <name evidence="3" type="ORF">DLJ61_05020</name>
</gene>
<dbReference type="InterPro" id="IPR050300">
    <property type="entry name" value="GDXG_lipolytic_enzyme"/>
</dbReference>
<dbReference type="SUPFAM" id="SSF53474">
    <property type="entry name" value="alpha/beta-Hydrolases"/>
    <property type="match status" value="1"/>
</dbReference>
<organism evidence="3 4">
    <name type="scientific">Gordonia terrae</name>
    <dbReference type="NCBI Taxonomy" id="2055"/>
    <lineage>
        <taxon>Bacteria</taxon>
        <taxon>Bacillati</taxon>
        <taxon>Actinomycetota</taxon>
        <taxon>Actinomycetes</taxon>
        <taxon>Mycobacteriales</taxon>
        <taxon>Gordoniaceae</taxon>
        <taxon>Gordonia</taxon>
    </lineage>
</organism>
<dbReference type="EMBL" id="CP029604">
    <property type="protein sequence ID" value="AWO82988.1"/>
    <property type="molecule type" value="Genomic_DNA"/>
</dbReference>
<sequence>MRIGDKGVETADAARPVRQHKWDPDVEVLIARMEAAGVRPLREQGVARARQVLESIPRPPGPDMSAVTDAAAESSEGPVPLRIYRPHQASATGAPALVWFHGGGMIMGSLDSFDRLAREIAAATGCVIVNVDYRLAPEHSFPAGNDDAYTALIWTHQQARELGLDPTRIGVGGDSAGGGLAASTALRSRNEGGPSVAQQVMFYPGLERRRDRPSMREFGDSPFLTAEDIDWMKDMYLGPDASLDDQYGTPALADDLSGVAPAIIAVGSGDPLRDGVEEYGTRLRDAGVPTAQLRYPGVGHGFVMQTAALARARSAVTEVGALVAARFRVPV</sequence>
<dbReference type="RefSeq" id="WP_004023172.1">
    <property type="nucleotide sequence ID" value="NZ_CABEIC010000002.1"/>
</dbReference>
<dbReference type="InterPro" id="IPR029058">
    <property type="entry name" value="AB_hydrolase_fold"/>
</dbReference>
<dbReference type="KEGG" id="gta:BCM27_04980"/>
<feature type="domain" description="Alpha/beta hydrolase fold-3" evidence="2">
    <location>
        <begin position="97"/>
        <end position="303"/>
    </location>
</feature>
<dbReference type="AlphaFoldDB" id="A0AAD0NWT0"/>
<evidence type="ECO:0000313" key="3">
    <source>
        <dbReference type="EMBL" id="AWO82988.1"/>
    </source>
</evidence>
<keyword evidence="1 3" id="KW-0378">Hydrolase</keyword>
<accession>A0AAD0NWT0</accession>
<dbReference type="Proteomes" id="UP000247118">
    <property type="component" value="Chromosome"/>
</dbReference>
<dbReference type="PANTHER" id="PTHR48081">
    <property type="entry name" value="AB HYDROLASE SUPERFAMILY PROTEIN C4A8.06C"/>
    <property type="match status" value="1"/>
</dbReference>
<dbReference type="Pfam" id="PF07859">
    <property type="entry name" value="Abhydrolase_3"/>
    <property type="match status" value="1"/>
</dbReference>
<dbReference type="InterPro" id="IPR013094">
    <property type="entry name" value="AB_hydrolase_3"/>
</dbReference>
<evidence type="ECO:0000313" key="4">
    <source>
        <dbReference type="Proteomes" id="UP000247118"/>
    </source>
</evidence>
<evidence type="ECO:0000259" key="2">
    <source>
        <dbReference type="Pfam" id="PF07859"/>
    </source>
</evidence>
<evidence type="ECO:0000256" key="1">
    <source>
        <dbReference type="ARBA" id="ARBA00022801"/>
    </source>
</evidence>
<name>A0AAD0NWT0_9ACTN</name>